<dbReference type="GO" id="GO:0005737">
    <property type="term" value="C:cytoplasm"/>
    <property type="evidence" value="ECO:0007669"/>
    <property type="project" value="TreeGrafter"/>
</dbReference>
<reference evidence="3" key="1">
    <citation type="submission" date="2018-03" db="EMBL/GenBank/DDBJ databases">
        <title>Genomic analysis of the strain SH-1 isolated from shrimp intestine.</title>
        <authorList>
            <person name="Kim Y.-S."/>
            <person name="Kim S.-E."/>
            <person name="Kim K.-H."/>
        </authorList>
    </citation>
    <scope>NUCLEOTIDE SEQUENCE [LARGE SCALE GENOMIC DNA]</scope>
    <source>
        <strain evidence="3">SH-1</strain>
    </source>
</reference>
<evidence type="ECO:0000313" key="2">
    <source>
        <dbReference type="EMBL" id="AVO38592.1"/>
    </source>
</evidence>
<dbReference type="AlphaFoldDB" id="A0A2S0MRU4"/>
<dbReference type="RefSeq" id="WP_106472903.1">
    <property type="nucleotide sequence ID" value="NZ_CP027665.1"/>
</dbReference>
<dbReference type="EMBL" id="CP027665">
    <property type="protein sequence ID" value="AVO38592.1"/>
    <property type="molecule type" value="Genomic_DNA"/>
</dbReference>
<dbReference type="InterPro" id="IPR004843">
    <property type="entry name" value="Calcineurin-like_PHP"/>
</dbReference>
<feature type="domain" description="Calcineurin-like phosphoesterase" evidence="1">
    <location>
        <begin position="4"/>
        <end position="206"/>
    </location>
</feature>
<gene>
    <name evidence="2" type="ORF">C6Y53_13420</name>
</gene>
<dbReference type="InterPro" id="IPR050126">
    <property type="entry name" value="Ap4A_hydrolase"/>
</dbReference>
<keyword evidence="3" id="KW-1185">Reference proteome</keyword>
<dbReference type="Pfam" id="PF00149">
    <property type="entry name" value="Metallophos"/>
    <property type="match status" value="1"/>
</dbReference>
<organism evidence="2 3">
    <name type="scientific">Pukyongiella litopenaei</name>
    <dbReference type="NCBI Taxonomy" id="2605946"/>
    <lineage>
        <taxon>Bacteria</taxon>
        <taxon>Pseudomonadati</taxon>
        <taxon>Pseudomonadota</taxon>
        <taxon>Alphaproteobacteria</taxon>
        <taxon>Rhodobacterales</taxon>
        <taxon>Paracoccaceae</taxon>
        <taxon>Pukyongiella</taxon>
    </lineage>
</organism>
<sequence>MSRPIYAIGDVHGQLGALDRALELIARDGGDAAEVVILGDLVDRGPDSRGVIDRLTQGAAAGRNWHVLRGNHDRLFLNFLRLGETRDANIRSNLTWANRRLGGAETLRSYGVTGLTDDPDPVVVAAARAAVPAAHVDFLENRPLFVEAGELLFVHAGIYPNVRLDLQVEDDLIWIREPFLSHRTPHPWLVVHGHTALDAPQHFGNRVDLDGGAGYGRPLHPAVFEGRACWLLTDRGRVPLRP</sequence>
<dbReference type="Gene3D" id="3.60.21.10">
    <property type="match status" value="1"/>
</dbReference>
<dbReference type="Proteomes" id="UP000237655">
    <property type="component" value="Chromosome"/>
</dbReference>
<dbReference type="PANTHER" id="PTHR42850:SF4">
    <property type="entry name" value="ZINC-DEPENDENT ENDOPOLYPHOSPHATASE"/>
    <property type="match status" value="1"/>
</dbReference>
<dbReference type="PANTHER" id="PTHR42850">
    <property type="entry name" value="METALLOPHOSPHOESTERASE"/>
    <property type="match status" value="1"/>
</dbReference>
<dbReference type="KEGG" id="thas:C6Y53_13420"/>
<dbReference type="SUPFAM" id="SSF56300">
    <property type="entry name" value="Metallo-dependent phosphatases"/>
    <property type="match status" value="1"/>
</dbReference>
<dbReference type="GO" id="GO:0016791">
    <property type="term" value="F:phosphatase activity"/>
    <property type="evidence" value="ECO:0007669"/>
    <property type="project" value="TreeGrafter"/>
</dbReference>
<name>A0A2S0MRU4_9RHOB</name>
<dbReference type="GO" id="GO:0110154">
    <property type="term" value="P:RNA decapping"/>
    <property type="evidence" value="ECO:0007669"/>
    <property type="project" value="TreeGrafter"/>
</dbReference>
<dbReference type="InterPro" id="IPR029052">
    <property type="entry name" value="Metallo-depent_PP-like"/>
</dbReference>
<proteinExistence type="predicted"/>
<evidence type="ECO:0000313" key="3">
    <source>
        <dbReference type="Proteomes" id="UP000237655"/>
    </source>
</evidence>
<accession>A0A2S0MRU4</accession>
<dbReference type="GO" id="GO:0008803">
    <property type="term" value="F:bis(5'-nucleosyl)-tetraphosphatase (symmetrical) activity"/>
    <property type="evidence" value="ECO:0007669"/>
    <property type="project" value="TreeGrafter"/>
</dbReference>
<evidence type="ECO:0000259" key="1">
    <source>
        <dbReference type="Pfam" id="PF00149"/>
    </source>
</evidence>
<protein>
    <submittedName>
        <fullName evidence="2">Serine/threonine protein phosphatase</fullName>
    </submittedName>
</protein>